<dbReference type="Proteomes" id="UP000334340">
    <property type="component" value="Unassembled WGS sequence"/>
</dbReference>
<accession>A0A564ZKQ8</accession>
<name>A0A564ZKQ8_9BACT</name>
<sequence length="40" mass="4294">MTLEVSSCYIVTTLEHASRTLWIPASAGMTNSRQAAGNKP</sequence>
<dbReference type="EMBL" id="CABIKM010000037">
    <property type="protein sequence ID" value="VUZ85920.1"/>
    <property type="molecule type" value="Genomic_DNA"/>
</dbReference>
<organism evidence="1 2">
    <name type="scientific">Candidatus Methylomirabilis lanthanidiphila</name>
    <dbReference type="NCBI Taxonomy" id="2211376"/>
    <lineage>
        <taxon>Bacteria</taxon>
        <taxon>Candidatus Methylomirabilota</taxon>
        <taxon>Candidatus Methylomirabilia</taxon>
        <taxon>Candidatus Methylomirabilales</taxon>
        <taxon>Candidatus Methylomirabilaceae</taxon>
        <taxon>Candidatus Methylomirabilis</taxon>
    </lineage>
</organism>
<protein>
    <submittedName>
        <fullName evidence="1">Uncharacterized protein</fullName>
    </submittedName>
</protein>
<evidence type="ECO:0000313" key="2">
    <source>
        <dbReference type="Proteomes" id="UP000334340"/>
    </source>
</evidence>
<keyword evidence="2" id="KW-1185">Reference proteome</keyword>
<proteinExistence type="predicted"/>
<reference evidence="1 2" key="1">
    <citation type="submission" date="2019-07" db="EMBL/GenBank/DDBJ databases">
        <authorList>
            <person name="Cremers G."/>
        </authorList>
    </citation>
    <scope>NUCLEOTIDE SEQUENCE [LARGE SCALE GENOMIC DNA]</scope>
</reference>
<gene>
    <name evidence="1" type="ORF">MELA_02307</name>
</gene>
<evidence type="ECO:0000313" key="1">
    <source>
        <dbReference type="EMBL" id="VUZ85920.1"/>
    </source>
</evidence>
<dbReference type="AlphaFoldDB" id="A0A564ZKQ8"/>